<reference evidence="1" key="1">
    <citation type="submission" date="2023-10" db="EMBL/GenBank/DDBJ databases">
        <title>Genome assembly of Pristionchus species.</title>
        <authorList>
            <person name="Yoshida K."/>
            <person name="Sommer R.J."/>
        </authorList>
    </citation>
    <scope>NUCLEOTIDE SEQUENCE</scope>
    <source>
        <strain evidence="1">RS0144</strain>
    </source>
</reference>
<name>A0AAV5UDG1_9BILA</name>
<keyword evidence="2" id="KW-1185">Reference proteome</keyword>
<sequence length="70" mass="7755">GFVAPKSWLLNAAGVDHYMDSTTISCKDTDCNENFDKAWTVIGKPYPAYLSSDSISPFRLIVMLTLVLLL</sequence>
<feature type="non-terminal residue" evidence="1">
    <location>
        <position position="70"/>
    </location>
</feature>
<dbReference type="AlphaFoldDB" id="A0AAV5UDG1"/>
<organism evidence="1 2">
    <name type="scientific">Pristionchus entomophagus</name>
    <dbReference type="NCBI Taxonomy" id="358040"/>
    <lineage>
        <taxon>Eukaryota</taxon>
        <taxon>Metazoa</taxon>
        <taxon>Ecdysozoa</taxon>
        <taxon>Nematoda</taxon>
        <taxon>Chromadorea</taxon>
        <taxon>Rhabditida</taxon>
        <taxon>Rhabditina</taxon>
        <taxon>Diplogasteromorpha</taxon>
        <taxon>Diplogasteroidea</taxon>
        <taxon>Neodiplogasteridae</taxon>
        <taxon>Pristionchus</taxon>
    </lineage>
</organism>
<gene>
    <name evidence="1" type="ORF">PENTCL1PPCAC_26872</name>
</gene>
<evidence type="ECO:0000313" key="1">
    <source>
        <dbReference type="EMBL" id="GMT04698.1"/>
    </source>
</evidence>
<dbReference type="Proteomes" id="UP001432027">
    <property type="component" value="Unassembled WGS sequence"/>
</dbReference>
<protein>
    <submittedName>
        <fullName evidence="1">Uncharacterized protein</fullName>
    </submittedName>
</protein>
<accession>A0AAV5UDG1</accession>
<dbReference type="EMBL" id="BTSX01000006">
    <property type="protein sequence ID" value="GMT04698.1"/>
    <property type="molecule type" value="Genomic_DNA"/>
</dbReference>
<comment type="caution">
    <text evidence="1">The sequence shown here is derived from an EMBL/GenBank/DDBJ whole genome shotgun (WGS) entry which is preliminary data.</text>
</comment>
<proteinExistence type="predicted"/>
<evidence type="ECO:0000313" key="2">
    <source>
        <dbReference type="Proteomes" id="UP001432027"/>
    </source>
</evidence>
<feature type="non-terminal residue" evidence="1">
    <location>
        <position position="1"/>
    </location>
</feature>